<evidence type="ECO:0000313" key="4">
    <source>
        <dbReference type="Proteomes" id="UP001186944"/>
    </source>
</evidence>
<dbReference type="PROSITE" id="PS51420">
    <property type="entry name" value="RHO"/>
    <property type="match status" value="1"/>
</dbReference>
<evidence type="ECO:0000256" key="2">
    <source>
        <dbReference type="ARBA" id="ARBA00022741"/>
    </source>
</evidence>
<dbReference type="PROSITE" id="PS51419">
    <property type="entry name" value="RAB"/>
    <property type="match status" value="1"/>
</dbReference>
<dbReference type="Gene3D" id="3.40.50.300">
    <property type="entry name" value="P-loop containing nucleotide triphosphate hydrolases"/>
    <property type="match status" value="1"/>
</dbReference>
<organism evidence="3 4">
    <name type="scientific">Pinctada imbricata</name>
    <name type="common">Atlantic pearl-oyster</name>
    <name type="synonym">Pinctada martensii</name>
    <dbReference type="NCBI Taxonomy" id="66713"/>
    <lineage>
        <taxon>Eukaryota</taxon>
        <taxon>Metazoa</taxon>
        <taxon>Spiralia</taxon>
        <taxon>Lophotrochozoa</taxon>
        <taxon>Mollusca</taxon>
        <taxon>Bivalvia</taxon>
        <taxon>Autobranchia</taxon>
        <taxon>Pteriomorphia</taxon>
        <taxon>Pterioida</taxon>
        <taxon>Pterioidea</taxon>
        <taxon>Pteriidae</taxon>
        <taxon>Pinctada</taxon>
    </lineage>
</organism>
<dbReference type="PRINTS" id="PR00449">
    <property type="entry name" value="RASTRNSFRMNG"/>
</dbReference>
<dbReference type="PANTHER" id="PTHR47978">
    <property type="match status" value="1"/>
</dbReference>
<dbReference type="SMART" id="SM00176">
    <property type="entry name" value="RAN"/>
    <property type="match status" value="1"/>
</dbReference>
<keyword evidence="2" id="KW-0547">Nucleotide-binding</keyword>
<dbReference type="EMBL" id="VSWD01000014">
    <property type="protein sequence ID" value="KAK3083326.1"/>
    <property type="molecule type" value="Genomic_DNA"/>
</dbReference>
<reference evidence="3" key="1">
    <citation type="submission" date="2019-08" db="EMBL/GenBank/DDBJ databases">
        <title>The improved chromosome-level genome for the pearl oyster Pinctada fucata martensii using PacBio sequencing and Hi-C.</title>
        <authorList>
            <person name="Zheng Z."/>
        </authorList>
    </citation>
    <scope>NUCLEOTIDE SEQUENCE</scope>
    <source>
        <strain evidence="3">ZZ-2019</strain>
        <tissue evidence="3">Adductor muscle</tissue>
    </source>
</reference>
<dbReference type="AlphaFoldDB" id="A0AA89BI84"/>
<dbReference type="GO" id="GO:0005525">
    <property type="term" value="F:GTP binding"/>
    <property type="evidence" value="ECO:0007669"/>
    <property type="project" value="InterPro"/>
</dbReference>
<dbReference type="InterPro" id="IPR027417">
    <property type="entry name" value="P-loop_NTPase"/>
</dbReference>
<dbReference type="InterPro" id="IPR005225">
    <property type="entry name" value="Small_GTP-bd"/>
</dbReference>
<sequence length="223" mass="25364">MVDRKNDNLDCLSIKCDDVIKVKVVVIGDVSVGKTSLATRFTKQVFDERASHTIGASYYVRTIEIEDRRVLFQIWDTAGQERFRSLVPMYLRDTKIAIIVYDISSKKSFESMDHWKRELSASAPSDTIVALVGNKCDLHLKREVDSKHGRAYATRHGMMFLETSAKLGTNIDELFHHLVSVAENTLSFSSLDKTPIDVRRITRPINISPKEEETKSRCCRSGH</sequence>
<accession>A0AA89BI84</accession>
<dbReference type="Pfam" id="PF00071">
    <property type="entry name" value="Ras"/>
    <property type="match status" value="1"/>
</dbReference>
<dbReference type="PROSITE" id="PS51421">
    <property type="entry name" value="RAS"/>
    <property type="match status" value="1"/>
</dbReference>
<comment type="caution">
    <text evidence="3">The sequence shown here is derived from an EMBL/GenBank/DDBJ whole genome shotgun (WGS) entry which is preliminary data.</text>
</comment>
<evidence type="ECO:0000313" key="3">
    <source>
        <dbReference type="EMBL" id="KAK3083326.1"/>
    </source>
</evidence>
<keyword evidence="4" id="KW-1185">Reference proteome</keyword>
<gene>
    <name evidence="3" type="ORF">FSP39_019514</name>
</gene>
<proteinExistence type="inferred from homology"/>
<dbReference type="NCBIfam" id="TIGR00231">
    <property type="entry name" value="small_GTP"/>
    <property type="match status" value="1"/>
</dbReference>
<dbReference type="CDD" id="cd00154">
    <property type="entry name" value="Rab"/>
    <property type="match status" value="1"/>
</dbReference>
<dbReference type="Proteomes" id="UP001186944">
    <property type="component" value="Unassembled WGS sequence"/>
</dbReference>
<dbReference type="GO" id="GO:0003924">
    <property type="term" value="F:GTPase activity"/>
    <property type="evidence" value="ECO:0007669"/>
    <property type="project" value="InterPro"/>
</dbReference>
<dbReference type="SUPFAM" id="SSF52540">
    <property type="entry name" value="P-loop containing nucleoside triphosphate hydrolases"/>
    <property type="match status" value="1"/>
</dbReference>
<comment type="similarity">
    <text evidence="1">Belongs to the small GTPase superfamily. Rab family.</text>
</comment>
<evidence type="ECO:0000256" key="1">
    <source>
        <dbReference type="ARBA" id="ARBA00006270"/>
    </source>
</evidence>
<dbReference type="InterPro" id="IPR001806">
    <property type="entry name" value="Small_GTPase"/>
</dbReference>
<name>A0AA89BI84_PINIB</name>
<protein>
    <submittedName>
        <fullName evidence="3">Uncharacterized protein</fullName>
    </submittedName>
</protein>
<dbReference type="SMART" id="SM00175">
    <property type="entry name" value="RAB"/>
    <property type="match status" value="1"/>
</dbReference>
<dbReference type="SMART" id="SM00173">
    <property type="entry name" value="RAS"/>
    <property type="match status" value="1"/>
</dbReference>
<dbReference type="SMART" id="SM00174">
    <property type="entry name" value="RHO"/>
    <property type="match status" value="1"/>
</dbReference>
<dbReference type="FunFam" id="3.40.50.300:FF:000823">
    <property type="entry name" value="Small GTPase RAB, putative"/>
    <property type="match status" value="1"/>
</dbReference>